<sequence length="151" mass="17428">MLRTVTELKGPVSKKGMSSTKDDSYDVQKTKYAYCNERHLLENCDSSQFLTSQRRLQFVKRTCLCFAFLKGKVSVELLGGRTQLFPPLLSKLNFSPFCICKCSAVNEWTNVLLKQYYEIILATQPYHQYRLTEDAHSCKLSKKCVTNNKHI</sequence>
<evidence type="ECO:0000256" key="1">
    <source>
        <dbReference type="SAM" id="MobiDB-lite"/>
    </source>
</evidence>
<dbReference type="AlphaFoldDB" id="A0A4Z2D1J5"/>
<protein>
    <submittedName>
        <fullName evidence="2">Uncharacterized protein</fullName>
    </submittedName>
</protein>
<keyword evidence="3" id="KW-1185">Reference proteome</keyword>
<accession>A0A4Z2D1J5</accession>
<comment type="caution">
    <text evidence="2">The sequence shown here is derived from an EMBL/GenBank/DDBJ whole genome shotgun (WGS) entry which is preliminary data.</text>
</comment>
<dbReference type="Proteomes" id="UP000311919">
    <property type="component" value="Unassembled WGS sequence"/>
</dbReference>
<feature type="region of interest" description="Disordered" evidence="1">
    <location>
        <begin position="1"/>
        <end position="21"/>
    </location>
</feature>
<evidence type="ECO:0000313" key="3">
    <source>
        <dbReference type="Proteomes" id="UP000311919"/>
    </source>
</evidence>
<evidence type="ECO:0000313" key="2">
    <source>
        <dbReference type="EMBL" id="TNN10375.1"/>
    </source>
</evidence>
<organism evidence="2 3">
    <name type="scientific">Schistosoma japonicum</name>
    <name type="common">Blood fluke</name>
    <dbReference type="NCBI Taxonomy" id="6182"/>
    <lineage>
        <taxon>Eukaryota</taxon>
        <taxon>Metazoa</taxon>
        <taxon>Spiralia</taxon>
        <taxon>Lophotrochozoa</taxon>
        <taxon>Platyhelminthes</taxon>
        <taxon>Trematoda</taxon>
        <taxon>Digenea</taxon>
        <taxon>Strigeidida</taxon>
        <taxon>Schistosomatoidea</taxon>
        <taxon>Schistosomatidae</taxon>
        <taxon>Schistosoma</taxon>
    </lineage>
</organism>
<name>A0A4Z2D1J5_SCHJA</name>
<dbReference type="EMBL" id="SKCS01000359">
    <property type="protein sequence ID" value="TNN10375.1"/>
    <property type="molecule type" value="Genomic_DNA"/>
</dbReference>
<proteinExistence type="predicted"/>
<gene>
    <name evidence="2" type="ORF">EWB00_005351</name>
</gene>
<reference evidence="2 3" key="1">
    <citation type="submission" date="2019-03" db="EMBL/GenBank/DDBJ databases">
        <title>An improved genome assembly of the fluke Schistosoma japonicum.</title>
        <authorList>
            <person name="Hu W."/>
            <person name="Luo F."/>
            <person name="Yin M."/>
            <person name="Mo X."/>
            <person name="Sun C."/>
            <person name="Wu Q."/>
            <person name="Zhu B."/>
            <person name="Xiang M."/>
            <person name="Wang J."/>
            <person name="Wang Y."/>
            <person name="Zhang T."/>
            <person name="Xu B."/>
            <person name="Zheng H."/>
            <person name="Feng Z."/>
        </authorList>
    </citation>
    <scope>NUCLEOTIDE SEQUENCE [LARGE SCALE GENOMIC DNA]</scope>
    <source>
        <strain evidence="2">HuSjv2</strain>
        <tissue evidence="2">Worms</tissue>
    </source>
</reference>